<feature type="region of interest" description="Disordered" evidence="1">
    <location>
        <begin position="1"/>
        <end position="20"/>
    </location>
</feature>
<reference evidence="2 3" key="1">
    <citation type="submission" date="2019-08" db="EMBL/GenBank/DDBJ databases">
        <title>Bioinformatics analysis of the strain L3 and L5.</title>
        <authorList>
            <person name="Li X."/>
        </authorList>
    </citation>
    <scope>NUCLEOTIDE SEQUENCE [LARGE SCALE GENOMIC DNA]</scope>
    <source>
        <strain evidence="2 3">L5</strain>
    </source>
</reference>
<evidence type="ECO:0000313" key="3">
    <source>
        <dbReference type="Proteomes" id="UP000486760"/>
    </source>
</evidence>
<sequence length="59" mass="6773">MKSDPKTGAQRQRDYVGRQNKLGRRQRAFWLTDEEHQALSELLKAIQTARYGDDGPGRA</sequence>
<feature type="compositionally biased region" description="Basic and acidic residues" evidence="1">
    <location>
        <begin position="1"/>
        <end position="16"/>
    </location>
</feature>
<dbReference type="AlphaFoldDB" id="A0A7V7FWY7"/>
<protein>
    <submittedName>
        <fullName evidence="2">Uncharacterized protein</fullName>
    </submittedName>
</protein>
<evidence type="ECO:0000256" key="1">
    <source>
        <dbReference type="SAM" id="MobiDB-lite"/>
    </source>
</evidence>
<dbReference type="Proteomes" id="UP000486760">
    <property type="component" value="Unassembled WGS sequence"/>
</dbReference>
<proteinExistence type="predicted"/>
<dbReference type="EMBL" id="VTPY01000008">
    <property type="protein sequence ID" value="KAA0010069.1"/>
    <property type="molecule type" value="Genomic_DNA"/>
</dbReference>
<keyword evidence="3" id="KW-1185">Reference proteome</keyword>
<comment type="caution">
    <text evidence="2">The sequence shown here is derived from an EMBL/GenBank/DDBJ whole genome shotgun (WGS) entry which is preliminary data.</text>
</comment>
<gene>
    <name evidence="2" type="ORF">F0A17_19505</name>
</gene>
<accession>A0A7V7FWY7</accession>
<evidence type="ECO:0000313" key="2">
    <source>
        <dbReference type="EMBL" id="KAA0010069.1"/>
    </source>
</evidence>
<name>A0A7V7FWY7_9GAMM</name>
<organism evidence="2 3">
    <name type="scientific">Billgrantia pellis</name>
    <dbReference type="NCBI Taxonomy" id="2606936"/>
    <lineage>
        <taxon>Bacteria</taxon>
        <taxon>Pseudomonadati</taxon>
        <taxon>Pseudomonadota</taxon>
        <taxon>Gammaproteobacteria</taxon>
        <taxon>Oceanospirillales</taxon>
        <taxon>Halomonadaceae</taxon>
        <taxon>Billgrantia</taxon>
    </lineage>
</organism>